<sequence>MLSHKCYIDDCPSVPLPAIRFISKYPSCTISVCPIPRTATAYSGSLPDFLYYYVPTLVTCHYLSLLLTASLDAFALQAQEREREERLWIILHRLTAKLPPVSLTAVSGPFALRSSAAPPFSFWCVVKLPMGSTLITGLLYYY</sequence>
<keyword evidence="2" id="KW-1185">Reference proteome</keyword>
<name>A0ACB9ZE84_9PEZI</name>
<proteinExistence type="predicted"/>
<reference evidence="1 2" key="1">
    <citation type="journal article" date="2022" name="New Phytol.">
        <title>Ecological generalism drives hyperdiversity of secondary metabolite gene clusters in xylarialean endophytes.</title>
        <authorList>
            <person name="Franco M.E.E."/>
            <person name="Wisecaver J.H."/>
            <person name="Arnold A.E."/>
            <person name="Ju Y.M."/>
            <person name="Slot J.C."/>
            <person name="Ahrendt S."/>
            <person name="Moore L.P."/>
            <person name="Eastman K.E."/>
            <person name="Scott K."/>
            <person name="Konkel Z."/>
            <person name="Mondo S.J."/>
            <person name="Kuo A."/>
            <person name="Hayes R.D."/>
            <person name="Haridas S."/>
            <person name="Andreopoulos B."/>
            <person name="Riley R."/>
            <person name="LaButti K."/>
            <person name="Pangilinan J."/>
            <person name="Lipzen A."/>
            <person name="Amirebrahimi M."/>
            <person name="Yan J."/>
            <person name="Adam C."/>
            <person name="Keymanesh K."/>
            <person name="Ng V."/>
            <person name="Louie K."/>
            <person name="Northen T."/>
            <person name="Drula E."/>
            <person name="Henrissat B."/>
            <person name="Hsieh H.M."/>
            <person name="Youens-Clark K."/>
            <person name="Lutzoni F."/>
            <person name="Miadlikowska J."/>
            <person name="Eastwood D.C."/>
            <person name="Hamelin R.C."/>
            <person name="Grigoriev I.V."/>
            <person name="U'Ren J.M."/>
        </authorList>
    </citation>
    <scope>NUCLEOTIDE SEQUENCE [LARGE SCALE GENOMIC DNA]</scope>
    <source>
        <strain evidence="1 2">CBS 119005</strain>
    </source>
</reference>
<evidence type="ECO:0000313" key="1">
    <source>
        <dbReference type="EMBL" id="KAI4870037.1"/>
    </source>
</evidence>
<accession>A0ACB9ZE84</accession>
<gene>
    <name evidence="1" type="ORF">F4820DRAFT_404874</name>
</gene>
<dbReference type="EMBL" id="MU393426">
    <property type="protein sequence ID" value="KAI4870037.1"/>
    <property type="molecule type" value="Genomic_DNA"/>
</dbReference>
<organism evidence="1 2">
    <name type="scientific">Hypoxylon rubiginosum</name>
    <dbReference type="NCBI Taxonomy" id="110542"/>
    <lineage>
        <taxon>Eukaryota</taxon>
        <taxon>Fungi</taxon>
        <taxon>Dikarya</taxon>
        <taxon>Ascomycota</taxon>
        <taxon>Pezizomycotina</taxon>
        <taxon>Sordariomycetes</taxon>
        <taxon>Xylariomycetidae</taxon>
        <taxon>Xylariales</taxon>
        <taxon>Hypoxylaceae</taxon>
        <taxon>Hypoxylon</taxon>
    </lineage>
</organism>
<evidence type="ECO:0000313" key="2">
    <source>
        <dbReference type="Proteomes" id="UP001497700"/>
    </source>
</evidence>
<protein>
    <submittedName>
        <fullName evidence="1">Uncharacterized protein</fullName>
    </submittedName>
</protein>
<dbReference type="Proteomes" id="UP001497700">
    <property type="component" value="Unassembled WGS sequence"/>
</dbReference>
<comment type="caution">
    <text evidence="1">The sequence shown here is derived from an EMBL/GenBank/DDBJ whole genome shotgun (WGS) entry which is preliminary data.</text>
</comment>